<dbReference type="AlphaFoldDB" id="A0A9P1GI76"/>
<protein>
    <submittedName>
        <fullName evidence="6">Type II methyltransferase M.NlaX (M.NlaX) (Cytosine-specific methyltransferase NlaX)</fullName>
    </submittedName>
</protein>
<dbReference type="GO" id="GO:0008168">
    <property type="term" value="F:methyltransferase activity"/>
    <property type="evidence" value="ECO:0007669"/>
    <property type="project" value="UniProtKB-KW"/>
</dbReference>
<evidence type="ECO:0000313" key="4">
    <source>
        <dbReference type="EMBL" id="CAI4014695.1"/>
    </source>
</evidence>
<sequence length="644" mass="72465">MAKGSIASSLAELEGKSQPIDPVSCDSLAAVYRNSDSATWSDELEAVISEMGGEQHASLVENAKGHPKFKDFLLVFLAQPGIESSLDSSECQFGECQETQAEDLFEFMKWLVANGEEHDASASSAPTTSEEKGGNEGIEKTELKGKVEEIPLANLVSVFNDHMMYINKAIDPEDDTTESPEFKAWLPKYQAYLQKVEAYLRSVSEVYPTLFQDFRNYMLNEIGVDPDIWAFGDPVESELDSDLRDWRNFLSSSTSMASTLTIEVGRMMKIAQGHPIFDDGFVGIFKTTQKEPNTETDNLILFEDWVGSLSGPIGFDEFKSLHHKFPLPPCDGAPDINDLLESAAEVVYEFMCEKEPYKRRFLEEAFPDEDCCIFKDATELYTDKRACARHDKGGGCQCEIPDELLILTAGFSCKSFSKMNPEYSNLLDAIRTDNKDSSSAQTFNGTCKVLDETEVQAFILENMDLNDDDDSNLDNILKALSQIGGGFRVRAFKLYSTDFGIPQRRCRLFFIGFSEKSQGEASMAKVEQMLRGFRLKRQTPDAFMLPANHPAVVAECERRADVKLARECPDEDDDGQSPKRRKRQTEKEPHDSLVEKETVKWKSLHIEMAEKRHKAESTELSFTEVRKKVKESIFCEIPTTTNDN</sequence>
<evidence type="ECO:0000313" key="7">
    <source>
        <dbReference type="Proteomes" id="UP001152797"/>
    </source>
</evidence>
<dbReference type="EMBL" id="CAMXCT020006495">
    <property type="protein sequence ID" value="CAL1168070.1"/>
    <property type="molecule type" value="Genomic_DNA"/>
</dbReference>
<evidence type="ECO:0000313" key="5">
    <source>
        <dbReference type="EMBL" id="CAL1168070.1"/>
    </source>
</evidence>
<keyword evidence="1 6" id="KW-0489">Methyltransferase</keyword>
<comment type="caution">
    <text evidence="4">The sequence shown here is derived from an EMBL/GenBank/DDBJ whole genome shotgun (WGS) entry which is preliminary data.</text>
</comment>
<evidence type="ECO:0000313" key="6">
    <source>
        <dbReference type="EMBL" id="CAL4802007.1"/>
    </source>
</evidence>
<reference evidence="4" key="1">
    <citation type="submission" date="2022-10" db="EMBL/GenBank/DDBJ databases">
        <authorList>
            <person name="Chen Y."/>
            <person name="Dougan E. K."/>
            <person name="Chan C."/>
            <person name="Rhodes N."/>
            <person name="Thang M."/>
        </authorList>
    </citation>
    <scope>NUCLEOTIDE SEQUENCE</scope>
</reference>
<feature type="region of interest" description="Disordered" evidence="3">
    <location>
        <begin position="566"/>
        <end position="594"/>
    </location>
</feature>
<dbReference type="GO" id="GO:0032259">
    <property type="term" value="P:methylation"/>
    <property type="evidence" value="ECO:0007669"/>
    <property type="project" value="UniProtKB-KW"/>
</dbReference>
<feature type="region of interest" description="Disordered" evidence="3">
    <location>
        <begin position="118"/>
        <end position="143"/>
    </location>
</feature>
<gene>
    <name evidence="4" type="ORF">C1SCF055_LOCUS39582</name>
</gene>
<dbReference type="InterPro" id="IPR001525">
    <property type="entry name" value="C5_MeTfrase"/>
</dbReference>
<evidence type="ECO:0000256" key="2">
    <source>
        <dbReference type="ARBA" id="ARBA00022679"/>
    </source>
</evidence>
<organism evidence="4">
    <name type="scientific">Cladocopium goreaui</name>
    <dbReference type="NCBI Taxonomy" id="2562237"/>
    <lineage>
        <taxon>Eukaryota</taxon>
        <taxon>Sar</taxon>
        <taxon>Alveolata</taxon>
        <taxon>Dinophyceae</taxon>
        <taxon>Suessiales</taxon>
        <taxon>Symbiodiniaceae</taxon>
        <taxon>Cladocopium</taxon>
    </lineage>
</organism>
<proteinExistence type="predicted"/>
<keyword evidence="7" id="KW-1185">Reference proteome</keyword>
<dbReference type="InterPro" id="IPR029063">
    <property type="entry name" value="SAM-dependent_MTases_sf"/>
</dbReference>
<dbReference type="Proteomes" id="UP001152797">
    <property type="component" value="Unassembled WGS sequence"/>
</dbReference>
<reference evidence="5" key="2">
    <citation type="submission" date="2024-04" db="EMBL/GenBank/DDBJ databases">
        <authorList>
            <person name="Chen Y."/>
            <person name="Shah S."/>
            <person name="Dougan E. K."/>
            <person name="Thang M."/>
            <person name="Chan C."/>
        </authorList>
    </citation>
    <scope>NUCLEOTIDE SEQUENCE [LARGE SCALE GENOMIC DNA]</scope>
</reference>
<evidence type="ECO:0000256" key="1">
    <source>
        <dbReference type="ARBA" id="ARBA00022603"/>
    </source>
</evidence>
<dbReference type="Pfam" id="PF00145">
    <property type="entry name" value="DNA_methylase"/>
    <property type="match status" value="1"/>
</dbReference>
<feature type="compositionally biased region" description="Basic and acidic residues" evidence="3">
    <location>
        <begin position="585"/>
        <end position="594"/>
    </location>
</feature>
<name>A0A9P1GI76_9DINO</name>
<accession>A0A9P1GI76</accession>
<dbReference type="EMBL" id="CAMXCT030006495">
    <property type="protein sequence ID" value="CAL4802007.1"/>
    <property type="molecule type" value="Genomic_DNA"/>
</dbReference>
<evidence type="ECO:0000256" key="3">
    <source>
        <dbReference type="SAM" id="MobiDB-lite"/>
    </source>
</evidence>
<keyword evidence="2" id="KW-0808">Transferase</keyword>
<dbReference type="SUPFAM" id="SSF53335">
    <property type="entry name" value="S-adenosyl-L-methionine-dependent methyltransferases"/>
    <property type="match status" value="1"/>
</dbReference>
<dbReference type="Gene3D" id="3.40.50.150">
    <property type="entry name" value="Vaccinia Virus protein VP39"/>
    <property type="match status" value="1"/>
</dbReference>
<feature type="compositionally biased region" description="Basic and acidic residues" evidence="3">
    <location>
        <begin position="129"/>
        <end position="143"/>
    </location>
</feature>
<dbReference type="EMBL" id="CAMXCT010006495">
    <property type="protein sequence ID" value="CAI4014695.1"/>
    <property type="molecule type" value="Genomic_DNA"/>
</dbReference>